<dbReference type="GeneID" id="91513746"/>
<dbReference type="EMBL" id="BAFO02000020">
    <property type="protein sequence ID" value="GAD83688.1"/>
    <property type="molecule type" value="Genomic_DNA"/>
</dbReference>
<evidence type="ECO:0008006" key="4">
    <source>
        <dbReference type="Google" id="ProtNLM"/>
    </source>
</evidence>
<accession>U5EB52</accession>
<sequence length="448" mass="43836">MADGGLAQNPLAPLLAGLPGMGERVSGQQQQAGAEKQQESLSHDGTDPAYITEFEPYEGMSHEDIYNAVQQMQPGVMQHFGDRWVAMFVEMSGAATGLMVQTARAAASLEGAFASAGQAAGRQFSADVADVYTVLSTVGHRVKAAAYGAEAVKAAVPAPAAATTADTSLTPVLILADLAAPGNAAEAGRQKEEARQQAITTMNLTYMPTYGPAGENVPTFVAPTQPGALDTTDPGTGGNGGSNNNNNGGTTGGGTENPTDEGATENPGTTEESTDPGTTDEDDTTAAGTDSGNSNGANNSQGQNGSTTNPASTNPSGTSPASTALGTGGGSRGTGGGGGGSNPGGSTPGQGSPTPGKAAAGQNLAAAGGSGAGGSAAGRASGMPMMGAPGARGGGKGDDDDEHKAPDYLRGVQPELFGDDVLAVPGAIGSDAPSTRLAEQQDGSAEAP</sequence>
<feature type="compositionally biased region" description="Low complexity" evidence="1">
    <location>
        <begin position="349"/>
        <end position="367"/>
    </location>
</feature>
<feature type="compositionally biased region" description="Low complexity" evidence="1">
    <location>
        <begin position="17"/>
        <end position="35"/>
    </location>
</feature>
<keyword evidence="3" id="KW-1185">Reference proteome</keyword>
<feature type="compositionally biased region" description="Low complexity" evidence="1">
    <location>
        <begin position="285"/>
        <end position="306"/>
    </location>
</feature>
<feature type="region of interest" description="Disordered" evidence="1">
    <location>
        <begin position="215"/>
        <end position="407"/>
    </location>
</feature>
<feature type="region of interest" description="Disordered" evidence="1">
    <location>
        <begin position="424"/>
        <end position="448"/>
    </location>
</feature>
<feature type="compositionally biased region" description="Polar residues" evidence="1">
    <location>
        <begin position="437"/>
        <end position="448"/>
    </location>
</feature>
<gene>
    <name evidence="2" type="ORF">NCAST_20_02570</name>
</gene>
<organism evidence="2 3">
    <name type="scientific">Nocardia asteroides NBRC 15531</name>
    <dbReference type="NCBI Taxonomy" id="1110697"/>
    <lineage>
        <taxon>Bacteria</taxon>
        <taxon>Bacillati</taxon>
        <taxon>Actinomycetota</taxon>
        <taxon>Actinomycetes</taxon>
        <taxon>Mycobacteriales</taxon>
        <taxon>Nocardiaceae</taxon>
        <taxon>Nocardia</taxon>
    </lineage>
</organism>
<name>U5EB52_NOCAS</name>
<dbReference type="Gene3D" id="1.20.1260.20">
    <property type="entry name" value="PPE superfamily"/>
    <property type="match status" value="1"/>
</dbReference>
<evidence type="ECO:0000256" key="1">
    <source>
        <dbReference type="SAM" id="MobiDB-lite"/>
    </source>
</evidence>
<evidence type="ECO:0000313" key="3">
    <source>
        <dbReference type="Proteomes" id="UP000017048"/>
    </source>
</evidence>
<comment type="caution">
    <text evidence="2">The sequence shown here is derived from an EMBL/GenBank/DDBJ whole genome shotgun (WGS) entry which is preliminary data.</text>
</comment>
<feature type="compositionally biased region" description="Basic and acidic residues" evidence="1">
    <location>
        <begin position="36"/>
        <end position="46"/>
    </location>
</feature>
<feature type="compositionally biased region" description="Low complexity" evidence="1">
    <location>
        <begin position="316"/>
        <end position="325"/>
    </location>
</feature>
<evidence type="ECO:0000313" key="2">
    <source>
        <dbReference type="EMBL" id="GAD83688.1"/>
    </source>
</evidence>
<feature type="compositionally biased region" description="Gly residues" evidence="1">
    <location>
        <begin position="326"/>
        <end position="348"/>
    </location>
</feature>
<dbReference type="eggNOG" id="COG3266">
    <property type="taxonomic scope" value="Bacteria"/>
</dbReference>
<dbReference type="InterPro" id="IPR038332">
    <property type="entry name" value="PPE_sf"/>
</dbReference>
<dbReference type="RefSeq" id="WP_022566175.1">
    <property type="nucleotide sequence ID" value="NZ_BAFO02000020.1"/>
</dbReference>
<reference evidence="2 3" key="1">
    <citation type="journal article" date="2014" name="BMC Genomics">
        <title>Genome based analysis of type-I polyketide synthase and nonribosomal peptide synthetase gene clusters in seven strains of five representative Nocardia species.</title>
        <authorList>
            <person name="Komaki H."/>
            <person name="Ichikawa N."/>
            <person name="Hosoyama A."/>
            <person name="Takahashi-Nakaguchi A."/>
            <person name="Matsuzawa T."/>
            <person name="Suzuki K."/>
            <person name="Fujita N."/>
            <person name="Gonoi T."/>
        </authorList>
    </citation>
    <scope>NUCLEOTIDE SEQUENCE [LARGE SCALE GENOMIC DNA]</scope>
    <source>
        <strain evidence="2 3">NBRC 15531</strain>
    </source>
</reference>
<dbReference type="OrthoDB" id="4519732at2"/>
<feature type="compositionally biased region" description="Acidic residues" evidence="1">
    <location>
        <begin position="272"/>
        <end position="284"/>
    </location>
</feature>
<feature type="region of interest" description="Disordered" evidence="1">
    <location>
        <begin position="17"/>
        <end position="48"/>
    </location>
</feature>
<proteinExistence type="predicted"/>
<dbReference type="STRING" id="1824.SAMN05444423_101988"/>
<dbReference type="Proteomes" id="UP000017048">
    <property type="component" value="Unassembled WGS sequence"/>
</dbReference>
<dbReference type="AlphaFoldDB" id="U5EB52"/>
<feature type="compositionally biased region" description="Low complexity" evidence="1">
    <location>
        <begin position="377"/>
        <end position="389"/>
    </location>
</feature>
<protein>
    <recommendedName>
        <fullName evidence="4">PPE family domain-containing protein</fullName>
    </recommendedName>
</protein>